<dbReference type="PANTHER" id="PTHR34700">
    <property type="entry name" value="POTASSIUM BINDING PROTEIN KBP"/>
    <property type="match status" value="1"/>
</dbReference>
<dbReference type="Pfam" id="PF01476">
    <property type="entry name" value="LysM"/>
    <property type="match status" value="2"/>
</dbReference>
<feature type="transmembrane region" description="Helical" evidence="2">
    <location>
        <begin position="103"/>
        <end position="125"/>
    </location>
</feature>
<dbReference type="InterPro" id="IPR018392">
    <property type="entry name" value="LysM"/>
</dbReference>
<keyword evidence="2" id="KW-0472">Membrane</keyword>
<geneLocation type="plasmid" evidence="4 5">
    <name>pPDG3</name>
</geneLocation>
<name>A0A076F605_RHOOP</name>
<evidence type="ECO:0000313" key="4">
    <source>
        <dbReference type="EMBL" id="AII11104.1"/>
    </source>
</evidence>
<dbReference type="PANTHER" id="PTHR34700:SF3">
    <property type="entry name" value="PHAGE-LIKE ELEMENT PBSX PROTEIN XKDQ"/>
    <property type="match status" value="1"/>
</dbReference>
<accession>A0A076F605</accession>
<evidence type="ECO:0000256" key="2">
    <source>
        <dbReference type="SAM" id="Phobius"/>
    </source>
</evidence>
<dbReference type="RefSeq" id="WP_128643712.1">
    <property type="nucleotide sequence ID" value="NZ_CP008950.1"/>
</dbReference>
<gene>
    <name evidence="4" type="ORF">EP51_44385</name>
</gene>
<keyword evidence="2" id="KW-1133">Transmembrane helix</keyword>
<dbReference type="InterPro" id="IPR027417">
    <property type="entry name" value="P-loop_NTPase"/>
</dbReference>
<dbReference type="PROSITE" id="PS51782">
    <property type="entry name" value="LYSM"/>
    <property type="match status" value="1"/>
</dbReference>
<feature type="compositionally biased region" description="Low complexity" evidence="1">
    <location>
        <begin position="289"/>
        <end position="300"/>
    </location>
</feature>
<feature type="region of interest" description="Disordered" evidence="1">
    <location>
        <begin position="289"/>
        <end position="357"/>
    </location>
</feature>
<reference evidence="4 5" key="1">
    <citation type="submission" date="2014-07" db="EMBL/GenBank/DDBJ databases">
        <title>Genome Sequence of Rhodococcus opacus Strain R7, a Biodegrader of Mono- and Polycyclic Aromatic Hydrocarbons.</title>
        <authorList>
            <person name="Di Gennaro P."/>
            <person name="Zampolli J."/>
            <person name="Presti I."/>
            <person name="Cappelletti M."/>
            <person name="D'Ursi P."/>
            <person name="Orro A."/>
            <person name="Mezzelani A."/>
            <person name="Milanesi L."/>
        </authorList>
    </citation>
    <scope>NUCLEOTIDE SEQUENCE [LARGE SCALE GENOMIC DNA]</scope>
    <source>
        <strain evidence="4 5">R7</strain>
        <plasmid evidence="4">pPDG3</plasmid>
    </source>
</reference>
<keyword evidence="4" id="KW-0614">Plasmid</keyword>
<dbReference type="InterPro" id="IPR036779">
    <property type="entry name" value="LysM_dom_sf"/>
</dbReference>
<dbReference type="Proteomes" id="UP000028488">
    <property type="component" value="Plasmid pPDG3"/>
</dbReference>
<feature type="region of interest" description="Disordered" evidence="1">
    <location>
        <begin position="130"/>
        <end position="167"/>
    </location>
</feature>
<dbReference type="InterPro" id="IPR052196">
    <property type="entry name" value="Bact_Kbp"/>
</dbReference>
<protein>
    <submittedName>
        <fullName evidence="4">Peptigoglycan-binding protein LysM</fullName>
    </submittedName>
</protein>
<evidence type="ECO:0000313" key="5">
    <source>
        <dbReference type="Proteomes" id="UP000028488"/>
    </source>
</evidence>
<feature type="transmembrane region" description="Helical" evidence="2">
    <location>
        <begin position="57"/>
        <end position="82"/>
    </location>
</feature>
<evidence type="ECO:0000256" key="1">
    <source>
        <dbReference type="SAM" id="MobiDB-lite"/>
    </source>
</evidence>
<dbReference type="CDD" id="cd00118">
    <property type="entry name" value="LysM"/>
    <property type="match status" value="1"/>
</dbReference>
<keyword evidence="2" id="KW-0812">Transmembrane</keyword>
<feature type="compositionally biased region" description="Pro residues" evidence="1">
    <location>
        <begin position="301"/>
        <end position="321"/>
    </location>
</feature>
<organism evidence="4 5">
    <name type="scientific">Rhodococcus opacus</name>
    <name type="common">Nocardia opaca</name>
    <dbReference type="NCBI Taxonomy" id="37919"/>
    <lineage>
        <taxon>Bacteria</taxon>
        <taxon>Bacillati</taxon>
        <taxon>Actinomycetota</taxon>
        <taxon>Actinomycetes</taxon>
        <taxon>Mycobacteriales</taxon>
        <taxon>Nocardiaceae</taxon>
        <taxon>Rhodococcus</taxon>
    </lineage>
</organism>
<dbReference type="Gene3D" id="3.10.350.10">
    <property type="entry name" value="LysM domain"/>
    <property type="match status" value="2"/>
</dbReference>
<dbReference type="SMART" id="SM00257">
    <property type="entry name" value="LysM"/>
    <property type="match status" value="2"/>
</dbReference>
<dbReference type="EMBL" id="CP008950">
    <property type="protein sequence ID" value="AII11104.1"/>
    <property type="molecule type" value="Genomic_DNA"/>
</dbReference>
<proteinExistence type="predicted"/>
<feature type="transmembrane region" description="Helical" evidence="2">
    <location>
        <begin position="12"/>
        <end position="33"/>
    </location>
</feature>
<feature type="compositionally biased region" description="Polar residues" evidence="1">
    <location>
        <begin position="132"/>
        <end position="154"/>
    </location>
</feature>
<sequence length="1047" mass="111327">MSANAARSRLAGLGYLLILVMLVAGIPAALWALRGNPLDIPWSDFEGLLASPDDGSLLIALLPLVGWAAWATFTVPILLELAATLRGVNAPKLRLLRSQQRTATFLVSGALLLLTAGTATAAPVLTQPADVGSTSPYAPHSQQEDPSASPQTQVDPRATRVAVQPAGPTVTTVRGDTLWGLAQQHLGEGRRYTEILDLNRTAVPEPGFLAEGLTLQLPASQPEMVRGAYTVKQGDTLWDIAERELGDPLRFMEITTPDGTPAAELITVGQQLIMPTAASAAADATPAPALVPPADAVPAPEAAPAPAPAPETAPAPAPAPAPVDVAPNWQLDPVEPQMPADLVTNDAPPETDTEDGSSDVVFIGLGISAVAAAGLTGHLALRRRKQQHRRRRGERIALPAETAIQAEQALTAAADPLTTTHVDIALRHLAHHCRSTSIALPGLLAVFVGDNDIELGLVEQISLPAPWTQIDDTTWSVDPRAFPRSVPKAEISPYPALTAVGTSNDGRDLMLNLEQIGHLAISGTPTATAGVLRALAVELAVSPIADSLHLNLVGYCADLPEAIDNGRITHSEDADTVLTTLANHLELDSEILADNDFESIAQARTSYTTSELTAPEIVLIADPVTEAQAGLLAGIARHAPRIAFAAVTTESAHTNAKWTLEVDDNGSAVLTRPGIASAGITVTTLNEESYASVLDLLTTTSREPRIAHTGDNPDIRWEAARLDNDISTDEFITSSDPATFSVVGNEDLHHAVDRPEPSDSDEVTAEDELPEADHIWIRLLGEPAVTPPSPGPAEGREKSLTEIAALLITTDGGVLAADIDSKIWPHDVEAARTGTAEQEKEAKARLRRRRNEALSRLRKWLGDTETGEPALIKSGDRTGRTPQRLHEAVTTDWDYWQELVNAHPADVDTARLSAALALVTGQPFSSDDPTAYGWADHTKQDMISAVTDVAEELATRYIRGQQIPQDLAAAHAAAETGLKVDIVHEGCWRAAIIATHFSGDTDTTQRLIDRMITELDALEEEPEHETKTLLSQLDSTYGSHYRIGAAS</sequence>
<dbReference type="Gene3D" id="3.40.50.300">
    <property type="entry name" value="P-loop containing nucleotide triphosphate hydrolases"/>
    <property type="match status" value="1"/>
</dbReference>
<evidence type="ECO:0000259" key="3">
    <source>
        <dbReference type="PROSITE" id="PS51782"/>
    </source>
</evidence>
<dbReference type="AlphaFoldDB" id="A0A076F605"/>
<feature type="domain" description="LysM" evidence="3">
    <location>
        <begin position="227"/>
        <end position="274"/>
    </location>
</feature>